<protein>
    <recommendedName>
        <fullName evidence="4">SET domain-containing protein</fullName>
    </recommendedName>
</protein>
<accession>A0A179G8B1</accession>
<reference evidence="2 3" key="1">
    <citation type="journal article" date="2016" name="PLoS Pathog.">
        <title>Biosynthesis of antibiotic leucinostatins in bio-control fungus Purpureocillium lilacinum and their inhibition on phytophthora revealed by genome mining.</title>
        <authorList>
            <person name="Wang G."/>
            <person name="Liu Z."/>
            <person name="Lin R."/>
            <person name="Li E."/>
            <person name="Mao Z."/>
            <person name="Ling J."/>
            <person name="Yang Y."/>
            <person name="Yin W.B."/>
            <person name="Xie B."/>
        </authorList>
    </citation>
    <scope>NUCLEOTIDE SEQUENCE [LARGE SCALE GENOMIC DNA]</scope>
    <source>
        <strain evidence="2">170</strain>
    </source>
</reference>
<evidence type="ECO:0000313" key="3">
    <source>
        <dbReference type="Proteomes" id="UP000078397"/>
    </source>
</evidence>
<keyword evidence="3" id="KW-1185">Reference proteome</keyword>
<organism evidence="2 3">
    <name type="scientific">Pochonia chlamydosporia 170</name>
    <dbReference type="NCBI Taxonomy" id="1380566"/>
    <lineage>
        <taxon>Eukaryota</taxon>
        <taxon>Fungi</taxon>
        <taxon>Dikarya</taxon>
        <taxon>Ascomycota</taxon>
        <taxon>Pezizomycotina</taxon>
        <taxon>Sordariomycetes</taxon>
        <taxon>Hypocreomycetidae</taxon>
        <taxon>Hypocreales</taxon>
        <taxon>Clavicipitaceae</taxon>
        <taxon>Pochonia</taxon>
    </lineage>
</organism>
<dbReference type="OrthoDB" id="3180714at2759"/>
<dbReference type="AlphaFoldDB" id="A0A179G8B1"/>
<evidence type="ECO:0000313" key="2">
    <source>
        <dbReference type="EMBL" id="OAQ73409.1"/>
    </source>
</evidence>
<evidence type="ECO:0008006" key="4">
    <source>
        <dbReference type="Google" id="ProtNLM"/>
    </source>
</evidence>
<evidence type="ECO:0000256" key="1">
    <source>
        <dbReference type="SAM" id="MobiDB-lite"/>
    </source>
</evidence>
<dbReference type="RefSeq" id="XP_018149492.1">
    <property type="nucleotide sequence ID" value="XM_018281008.1"/>
</dbReference>
<dbReference type="STRING" id="1380566.A0A179G8B1"/>
<dbReference type="Proteomes" id="UP000078397">
    <property type="component" value="Unassembled WGS sequence"/>
</dbReference>
<name>A0A179G8B1_METCM</name>
<gene>
    <name evidence="2" type="ORF">VFPPC_01123</name>
</gene>
<dbReference type="EMBL" id="LSBJ02000001">
    <property type="protein sequence ID" value="OAQ73409.1"/>
    <property type="molecule type" value="Genomic_DNA"/>
</dbReference>
<dbReference type="KEGG" id="pchm:VFPPC_01123"/>
<proteinExistence type="predicted"/>
<sequence>MKPSGISGKQCEPLVAFQVCDNASRLDPTAPDNSKCTVIQERQHESQPEEHNCAANILNNIPNAETPRLLDSNSPDKADDEWGPPLPQLTPPPVFENKYFRVVSSHTAGLGAIACRPLRRGDIILCEEPLFTSDSQNVFSEFAKLSEEQKKVAMSLHANQLMKPGTSDVYAIWTTNW</sequence>
<comment type="caution">
    <text evidence="2">The sequence shown here is derived from an EMBL/GenBank/DDBJ whole genome shotgun (WGS) entry which is preliminary data.</text>
</comment>
<dbReference type="GeneID" id="28845002"/>
<feature type="region of interest" description="Disordered" evidence="1">
    <location>
        <begin position="64"/>
        <end position="84"/>
    </location>
</feature>